<dbReference type="PANTHER" id="PTHR48081">
    <property type="entry name" value="AB HYDROLASE SUPERFAMILY PROTEIN C4A8.06C"/>
    <property type="match status" value="1"/>
</dbReference>
<dbReference type="Pfam" id="PF20434">
    <property type="entry name" value="BD-FAE"/>
    <property type="match status" value="1"/>
</dbReference>
<evidence type="ECO:0000313" key="3">
    <source>
        <dbReference type="EMBL" id="NMI00121.1"/>
    </source>
</evidence>
<accession>A0ABX1SEY4</accession>
<evidence type="ECO:0000256" key="1">
    <source>
        <dbReference type="ARBA" id="ARBA00022801"/>
    </source>
</evidence>
<dbReference type="Proteomes" id="UP000820669">
    <property type="component" value="Unassembled WGS sequence"/>
</dbReference>
<evidence type="ECO:0000313" key="4">
    <source>
        <dbReference type="Proteomes" id="UP000820669"/>
    </source>
</evidence>
<name>A0ABX1SEY4_9PSEU</name>
<proteinExistence type="predicted"/>
<feature type="domain" description="BD-FAE-like" evidence="2">
    <location>
        <begin position="50"/>
        <end position="261"/>
    </location>
</feature>
<reference evidence="3 4" key="1">
    <citation type="submission" date="2020-04" db="EMBL/GenBank/DDBJ databases">
        <authorList>
            <person name="Klaysubun C."/>
            <person name="Duangmal K."/>
            <person name="Lipun K."/>
        </authorList>
    </citation>
    <scope>NUCLEOTIDE SEQUENCE [LARGE SCALE GENOMIC DNA]</scope>
    <source>
        <strain evidence="3 4">K10HN5</strain>
    </source>
</reference>
<gene>
    <name evidence="3" type="ORF">HF526_22810</name>
</gene>
<dbReference type="RefSeq" id="WP_169383601.1">
    <property type="nucleotide sequence ID" value="NZ_JAAXLA010000049.1"/>
</dbReference>
<dbReference type="InterPro" id="IPR049492">
    <property type="entry name" value="BD-FAE-like_dom"/>
</dbReference>
<dbReference type="PANTHER" id="PTHR48081:SF13">
    <property type="entry name" value="ALPHA_BETA HYDROLASE"/>
    <property type="match status" value="1"/>
</dbReference>
<dbReference type="GO" id="GO:0016787">
    <property type="term" value="F:hydrolase activity"/>
    <property type="evidence" value="ECO:0007669"/>
    <property type="project" value="UniProtKB-KW"/>
</dbReference>
<keyword evidence="4" id="KW-1185">Reference proteome</keyword>
<dbReference type="InterPro" id="IPR029058">
    <property type="entry name" value="AB_hydrolase_fold"/>
</dbReference>
<dbReference type="InterPro" id="IPR050300">
    <property type="entry name" value="GDXG_lipolytic_enzyme"/>
</dbReference>
<organism evidence="3 4">
    <name type="scientific">Pseudonocardia acidicola</name>
    <dbReference type="NCBI Taxonomy" id="2724939"/>
    <lineage>
        <taxon>Bacteria</taxon>
        <taxon>Bacillati</taxon>
        <taxon>Actinomycetota</taxon>
        <taxon>Actinomycetes</taxon>
        <taxon>Pseudonocardiales</taxon>
        <taxon>Pseudonocardiaceae</taxon>
        <taxon>Pseudonocardia</taxon>
    </lineage>
</organism>
<dbReference type="SUPFAM" id="SSF53474">
    <property type="entry name" value="alpha/beta-Hydrolases"/>
    <property type="match status" value="1"/>
</dbReference>
<keyword evidence="1 3" id="KW-0378">Hydrolase</keyword>
<protein>
    <submittedName>
        <fullName evidence="3">Alpha/beta hydrolase</fullName>
    </submittedName>
</protein>
<sequence>MTSFLPADVDTRAMQVPELVAVGPLTVFPGVRSHLEIQYAGPVGFRPLTLDLHVPEPVDGRPAPVAVYCHGGGFMIGSRRMGPWRFLLDAGLAVASVGYRFSGEGVFPTGVQDAVAAIRWVRSNAEEFGLDAARIVGFGSSAGAYLVSAAALMHKHPDLVGDLGPTPGVSCELAAVVEHYGPSDFLHMDDDAPTDAVELMDAPGSSIARYLGYVPSEQPERADEAGLLRYAAPDAPPFLIFHGDDDHRVGLGQSRRLHGALTAAGAHAELVVVPGADHASPHFDQPQVHQATMTFLRAVLDLPGVG</sequence>
<evidence type="ECO:0000259" key="2">
    <source>
        <dbReference type="Pfam" id="PF20434"/>
    </source>
</evidence>
<dbReference type="Gene3D" id="3.40.50.1820">
    <property type="entry name" value="alpha/beta hydrolase"/>
    <property type="match status" value="1"/>
</dbReference>
<comment type="caution">
    <text evidence="3">The sequence shown here is derived from an EMBL/GenBank/DDBJ whole genome shotgun (WGS) entry which is preliminary data.</text>
</comment>
<dbReference type="EMBL" id="JAAXLA010000049">
    <property type="protein sequence ID" value="NMI00121.1"/>
    <property type="molecule type" value="Genomic_DNA"/>
</dbReference>